<sequence>MTIVESTDITNDSISKFIKPEPQIHDQRVTLHHWYTNTQTTIDRFNTSLMTQYGHRQLRDLVLQPPDPEYKDELIVPVEQDIFRYDTRTGRRRFLVKALGYQPTCMATGFGYWAAGGQRSDLTLKDLHSDYKIAITTSPNNTINNGLCFSRVRDEIRLIVSNNDASIRIFTVPHLRLLQTLEFSVAVNHTSVSPDGRKMIVVGDDKKVHLFSITSSGRYERVATMSASRDANFSVSWTANSDKFAVASQDGTVHVWDIRHRDPLYCFKGVGNPSITKGAARCVAFSKTRAVDLLAYTEHVSHVHIVDARTFDAQQTIRVGPAEQDTPITGLTFSQDSQKLFVGVDNAILEYQVDTPSRRRFPQGALL</sequence>
<dbReference type="Pfam" id="PF10313">
    <property type="entry name" value="DUF2415"/>
    <property type="match status" value="1"/>
</dbReference>
<dbReference type="Gene3D" id="2.130.10.10">
    <property type="entry name" value="YVTN repeat-like/Quinoprotein amine dehydrogenase"/>
    <property type="match status" value="2"/>
</dbReference>
<dbReference type="VEuPathDB" id="FungiDB:LCOR_06457.1"/>
<dbReference type="InterPro" id="IPR015943">
    <property type="entry name" value="WD40/YVTN_repeat-like_dom_sf"/>
</dbReference>
<name>A0A068RYS6_9FUNG</name>
<evidence type="ECO:0000259" key="2">
    <source>
        <dbReference type="Pfam" id="PF10313"/>
    </source>
</evidence>
<protein>
    <submittedName>
        <fullName evidence="3">Wd40 repeat-like protein</fullName>
    </submittedName>
</protein>
<keyword evidence="1" id="KW-0853">WD repeat</keyword>
<keyword evidence="4" id="KW-1185">Reference proteome</keyword>
<dbReference type="PANTHER" id="PTHR43991:SF9">
    <property type="entry name" value="DUF2415 DOMAIN-CONTAINING PROTEIN"/>
    <property type="match status" value="1"/>
</dbReference>
<dbReference type="Pfam" id="PF00400">
    <property type="entry name" value="WD40"/>
    <property type="match status" value="1"/>
</dbReference>
<gene>
    <name evidence="3" type="ORF">LCOR_06457.1</name>
</gene>
<dbReference type="AlphaFoldDB" id="A0A068RYS6"/>
<dbReference type="STRING" id="1263082.A0A068RYS6"/>
<dbReference type="InterPro" id="IPR036322">
    <property type="entry name" value="WD40_repeat_dom_sf"/>
</dbReference>
<evidence type="ECO:0000313" key="3">
    <source>
        <dbReference type="EMBL" id="CDH55303.1"/>
    </source>
</evidence>
<organism evidence="3 4">
    <name type="scientific">Lichtheimia corymbifera JMRC:FSU:9682</name>
    <dbReference type="NCBI Taxonomy" id="1263082"/>
    <lineage>
        <taxon>Eukaryota</taxon>
        <taxon>Fungi</taxon>
        <taxon>Fungi incertae sedis</taxon>
        <taxon>Mucoromycota</taxon>
        <taxon>Mucoromycotina</taxon>
        <taxon>Mucoromycetes</taxon>
        <taxon>Mucorales</taxon>
        <taxon>Lichtheimiaceae</taxon>
        <taxon>Lichtheimia</taxon>
    </lineage>
</organism>
<accession>A0A068RYS6</accession>
<feature type="domain" description="DUF2415" evidence="2">
    <location>
        <begin position="278"/>
        <end position="317"/>
    </location>
</feature>
<comment type="caution">
    <text evidence="3">The sequence shown here is derived from an EMBL/GenBank/DDBJ whole genome shotgun (WGS) entry which is preliminary data.</text>
</comment>
<dbReference type="SUPFAM" id="SSF50978">
    <property type="entry name" value="WD40 repeat-like"/>
    <property type="match status" value="1"/>
</dbReference>
<proteinExistence type="predicted"/>
<reference evidence="3" key="1">
    <citation type="submission" date="2013-08" db="EMBL/GenBank/DDBJ databases">
        <title>Gene expansion shapes genome architecture in the human pathogen Lichtheimia corymbifera: an evolutionary genomics analysis in the ancient terrestrial Mucorales (Mucoromycotina).</title>
        <authorList>
            <person name="Schwartze V.U."/>
            <person name="Winter S."/>
            <person name="Shelest E."/>
            <person name="Marcet-Houben M."/>
            <person name="Horn F."/>
            <person name="Wehner S."/>
            <person name="Hoffmann K."/>
            <person name="Riege K."/>
            <person name="Sammeth M."/>
            <person name="Nowrousian M."/>
            <person name="Valiante V."/>
            <person name="Linde J."/>
            <person name="Jacobsen I.D."/>
            <person name="Marz M."/>
            <person name="Brakhage A.A."/>
            <person name="Gabaldon T."/>
            <person name="Bocker S."/>
            <person name="Voigt K."/>
        </authorList>
    </citation>
    <scope>NUCLEOTIDE SEQUENCE [LARGE SCALE GENOMIC DNA]</scope>
    <source>
        <strain evidence="3">FSU 9682</strain>
    </source>
</reference>
<dbReference type="OrthoDB" id="64353at2759"/>
<dbReference type="SMART" id="SM00320">
    <property type="entry name" value="WD40"/>
    <property type="match status" value="3"/>
</dbReference>
<dbReference type="Proteomes" id="UP000027586">
    <property type="component" value="Unassembled WGS sequence"/>
</dbReference>
<dbReference type="PROSITE" id="PS50294">
    <property type="entry name" value="WD_REPEATS_REGION"/>
    <property type="match status" value="1"/>
</dbReference>
<dbReference type="PROSITE" id="PS50082">
    <property type="entry name" value="WD_REPEATS_2"/>
    <property type="match status" value="1"/>
</dbReference>
<feature type="repeat" description="WD" evidence="1">
    <location>
        <begin position="225"/>
        <end position="266"/>
    </location>
</feature>
<evidence type="ECO:0000313" key="4">
    <source>
        <dbReference type="Proteomes" id="UP000027586"/>
    </source>
</evidence>
<evidence type="ECO:0000256" key="1">
    <source>
        <dbReference type="PROSITE-ProRule" id="PRU00221"/>
    </source>
</evidence>
<dbReference type="InterPro" id="IPR019417">
    <property type="entry name" value="DUF2415"/>
</dbReference>
<dbReference type="EMBL" id="CBTN010000028">
    <property type="protein sequence ID" value="CDH55303.1"/>
    <property type="molecule type" value="Genomic_DNA"/>
</dbReference>
<dbReference type="InterPro" id="IPR001680">
    <property type="entry name" value="WD40_rpt"/>
</dbReference>
<dbReference type="PANTHER" id="PTHR43991">
    <property type="entry name" value="WD REPEAT PROTEIN (AFU_ORTHOLOGUE AFUA_8G05640)-RELATED"/>
    <property type="match status" value="1"/>
</dbReference>